<evidence type="ECO:0000256" key="1">
    <source>
        <dbReference type="ARBA" id="ARBA00010873"/>
    </source>
</evidence>
<accession>A0A1I6C7A5</accession>
<evidence type="ECO:0000259" key="5">
    <source>
        <dbReference type="Pfam" id="PF03389"/>
    </source>
</evidence>
<feature type="domain" description="MobA/MobL protein" evidence="5">
    <location>
        <begin position="19"/>
        <end position="232"/>
    </location>
</feature>
<evidence type="ECO:0000256" key="3">
    <source>
        <dbReference type="SAM" id="Coils"/>
    </source>
</evidence>
<evidence type="ECO:0000313" key="7">
    <source>
        <dbReference type="Proteomes" id="UP000182762"/>
    </source>
</evidence>
<evidence type="ECO:0000313" key="6">
    <source>
        <dbReference type="EMBL" id="SFQ89063.1"/>
    </source>
</evidence>
<dbReference type="RefSeq" id="WP_061802923.1">
    <property type="nucleotide sequence ID" value="NZ_FOXX01000031.1"/>
</dbReference>
<evidence type="ECO:0000256" key="4">
    <source>
        <dbReference type="SAM" id="MobiDB-lite"/>
    </source>
</evidence>
<keyword evidence="3" id="KW-0175">Coiled coil</keyword>
<protein>
    <submittedName>
        <fullName evidence="6">MobA/MobL family protein</fullName>
    </submittedName>
</protein>
<organism evidence="6 7">
    <name type="scientific">Priestia endophytica DSM 13796</name>
    <dbReference type="NCBI Taxonomy" id="1121089"/>
    <lineage>
        <taxon>Bacteria</taxon>
        <taxon>Bacillati</taxon>
        <taxon>Bacillota</taxon>
        <taxon>Bacilli</taxon>
        <taxon>Bacillales</taxon>
        <taxon>Bacillaceae</taxon>
        <taxon>Priestia</taxon>
    </lineage>
</organism>
<dbReference type="Gene3D" id="3.30.930.30">
    <property type="match status" value="1"/>
</dbReference>
<dbReference type="InterPro" id="IPR005053">
    <property type="entry name" value="MobA_MobL"/>
</dbReference>
<feature type="compositionally biased region" description="Basic and acidic residues" evidence="4">
    <location>
        <begin position="663"/>
        <end position="687"/>
    </location>
</feature>
<dbReference type="Proteomes" id="UP000182762">
    <property type="component" value="Unassembled WGS sequence"/>
</dbReference>
<comment type="caution">
    <text evidence="6">The sequence shown here is derived from an EMBL/GenBank/DDBJ whole genome shotgun (WGS) entry which is preliminary data.</text>
</comment>
<feature type="coiled-coil region" evidence="3">
    <location>
        <begin position="395"/>
        <end position="429"/>
    </location>
</feature>
<feature type="region of interest" description="Disordered" evidence="4">
    <location>
        <begin position="613"/>
        <end position="642"/>
    </location>
</feature>
<comment type="similarity">
    <text evidence="1">Belongs to the MobA/MobL family.</text>
</comment>
<feature type="region of interest" description="Disordered" evidence="4">
    <location>
        <begin position="663"/>
        <end position="700"/>
    </location>
</feature>
<gene>
    <name evidence="6" type="ORF">SAMN02745910_05188</name>
</gene>
<feature type="coiled-coil region" evidence="3">
    <location>
        <begin position="250"/>
        <end position="298"/>
    </location>
</feature>
<keyword evidence="2" id="KW-0184">Conjugation</keyword>
<dbReference type="NCBIfam" id="NF041496">
    <property type="entry name" value="MobQ"/>
    <property type="match status" value="1"/>
</dbReference>
<dbReference type="EMBL" id="FOXX01000031">
    <property type="protein sequence ID" value="SFQ89063.1"/>
    <property type="molecule type" value="Genomic_DNA"/>
</dbReference>
<dbReference type="Pfam" id="PF03389">
    <property type="entry name" value="MobA_MobL"/>
    <property type="match status" value="1"/>
</dbReference>
<dbReference type="GeneID" id="93713690"/>
<evidence type="ECO:0000256" key="2">
    <source>
        <dbReference type="ARBA" id="ARBA00022971"/>
    </source>
</evidence>
<keyword evidence="7" id="KW-1185">Reference proteome</keyword>
<feature type="compositionally biased region" description="Basic and acidic residues" evidence="4">
    <location>
        <begin position="625"/>
        <end position="642"/>
    </location>
</feature>
<proteinExistence type="inferred from homology"/>
<reference evidence="6 7" key="1">
    <citation type="submission" date="2016-10" db="EMBL/GenBank/DDBJ databases">
        <authorList>
            <person name="Varghese N."/>
            <person name="Submissions S."/>
        </authorList>
    </citation>
    <scope>NUCLEOTIDE SEQUENCE [LARGE SCALE GENOMIC DNA]</scope>
    <source>
        <strain evidence="6 7">DSM 13796</strain>
    </source>
</reference>
<name>A0A1I6C7A5_9BACI</name>
<sequence length="700" mass="82823">MSSSSLHFSVNIISRKQGRSTVACAAYRSDESLYDERNEREFRFKKHEVKPESFILAPSHAPEWVNDRQRLWNEVEKVEKVWTAQLSREVVVAIPNELNEQQQRDLIESFVKNEFVEKGMVADVCIHRDHTANPHAHIMLTMRPFNEDGSWGSKRPFTGERDEKGRKVFGTNPWDNRENVQLWRDRYQDLVNQEYQRLNIERRIDLRSYEKQGREEIPTVHLGHSVSAMEKKAKEEAQQKGVEYRPVTEKAQINQSIQQANEKIKEYNKDFTELDRKIVDFEEKKREIESDLKRSLEKSGYWNQMTDKEKISVMYVRNRMKEDVTLTVALKCQSQFENWGKSLDKKEEGLRKEIEDIKASKKLYESYIKAPENTLEKDGAQRKLGRLGFSVSNYKEELQKRSVECKKAIESYRSEKEKFVENKERVNDTVQLLKEVTIDQSRILYKNDAKLQELHPQEMDRLLQEFRERGRIIPLDQAKEFVHSYERQTENKQLSVVEQYDKFKKDNQFVVNWARSVQRKEKEAESLRETNPVEYAKMQQDIAKQKEAIAERVKLVKTSIHVLEKTMIAKVREQYPEQNWTQKLNASTARKILKLNEQEKRIVPVGEIMKHVSQDKQKNSSFYQDKFENSRQQNSKEPRKDFEEMYAKNRAKEELMNGIADSVKDLIDDSDKGRKSDIDRVLDENSRKSQSKNRGQGFSR</sequence>